<dbReference type="GO" id="GO:0003735">
    <property type="term" value="F:structural constituent of ribosome"/>
    <property type="evidence" value="ECO:0007669"/>
    <property type="project" value="InterPro"/>
</dbReference>
<dbReference type="PANTHER" id="PTHR11710:SF0">
    <property type="entry name" value="40S RIBOSOMAL PROTEIN S19"/>
    <property type="match status" value="1"/>
</dbReference>
<dbReference type="InterPro" id="IPR027548">
    <property type="entry name" value="Ribosomal_eS19_archaeal"/>
</dbReference>
<dbReference type="SMART" id="SM01413">
    <property type="entry name" value="Ribosomal_S19e"/>
    <property type="match status" value="1"/>
</dbReference>
<name>A0A075FMJ2_9ARCH</name>
<accession>A0A075FMJ2</accession>
<dbReference type="FunFam" id="1.10.10.10:FF:000449">
    <property type="entry name" value="30S ribosomal protein S19e"/>
    <property type="match status" value="1"/>
</dbReference>
<comment type="subunit">
    <text evidence="5">Part of the 30S ribosomal subunit.</text>
</comment>
<evidence type="ECO:0000256" key="1">
    <source>
        <dbReference type="ARBA" id="ARBA00010014"/>
    </source>
</evidence>
<comment type="similarity">
    <text evidence="1 5">Belongs to the eukaryotic ribosomal protein eS19 family.</text>
</comment>
<evidence type="ECO:0000256" key="4">
    <source>
        <dbReference type="ARBA" id="ARBA00035143"/>
    </source>
</evidence>
<evidence type="ECO:0000256" key="3">
    <source>
        <dbReference type="ARBA" id="ARBA00023274"/>
    </source>
</evidence>
<dbReference type="HAMAP" id="MF_01474">
    <property type="entry name" value="Ribosomal_eS19"/>
    <property type="match status" value="1"/>
</dbReference>
<dbReference type="SUPFAM" id="SSF46785">
    <property type="entry name" value="Winged helix' DNA-binding domain"/>
    <property type="match status" value="1"/>
</dbReference>
<sequence length="150" mass="16650">MAKVYDVPADNLISRLAEILKTEDMPTPSWIPFVKTGAHAIKPPQNSGWWHIRCASILRKIYLNGPISVNRLRTIYGGGKAVGYGAAHHKDASGAVIRNAIHGLEKLGYVQKAEKKGRMVTKQGMQKLDKLATEILSEMISKEPRLKIYS</sequence>
<dbReference type="PANTHER" id="PTHR11710">
    <property type="entry name" value="40S RIBOSOMAL PROTEIN S19"/>
    <property type="match status" value="1"/>
</dbReference>
<dbReference type="GO" id="GO:0000028">
    <property type="term" value="P:ribosomal small subunit assembly"/>
    <property type="evidence" value="ECO:0007669"/>
    <property type="project" value="TreeGrafter"/>
</dbReference>
<protein>
    <recommendedName>
        <fullName evidence="4 5">Small ribosomal subunit protein eS19</fullName>
    </recommendedName>
</protein>
<dbReference type="Gene3D" id="1.10.10.10">
    <property type="entry name" value="Winged helix-like DNA-binding domain superfamily/Winged helix DNA-binding domain"/>
    <property type="match status" value="1"/>
</dbReference>
<dbReference type="AlphaFoldDB" id="A0A075FMJ2"/>
<evidence type="ECO:0000256" key="5">
    <source>
        <dbReference type="HAMAP-Rule" id="MF_01474"/>
    </source>
</evidence>
<dbReference type="InterPro" id="IPR001266">
    <property type="entry name" value="Ribosomal_eS19"/>
</dbReference>
<keyword evidence="2 5" id="KW-0689">Ribosomal protein</keyword>
<organism evidence="6">
    <name type="scientific">uncultured marine thaumarchaeote AD1000_25_B10</name>
    <dbReference type="NCBI Taxonomy" id="1455903"/>
    <lineage>
        <taxon>Archaea</taxon>
        <taxon>Nitrososphaerota</taxon>
        <taxon>environmental samples</taxon>
    </lineage>
</organism>
<evidence type="ECO:0000313" key="6">
    <source>
        <dbReference type="EMBL" id="AIE92624.1"/>
    </source>
</evidence>
<dbReference type="GO" id="GO:0022627">
    <property type="term" value="C:cytosolic small ribosomal subunit"/>
    <property type="evidence" value="ECO:0007669"/>
    <property type="project" value="TreeGrafter"/>
</dbReference>
<gene>
    <name evidence="6" type="primary">RP-S19e</name>
    <name evidence="6" type="synonym">RPS19</name>
    <name evidence="5" type="synonym">rps19e</name>
</gene>
<dbReference type="GO" id="GO:0006412">
    <property type="term" value="P:translation"/>
    <property type="evidence" value="ECO:0007669"/>
    <property type="project" value="UniProtKB-UniRule"/>
</dbReference>
<comment type="function">
    <text evidence="5">May be involved in maturation of the 30S ribosomal subunit.</text>
</comment>
<dbReference type="InterPro" id="IPR036390">
    <property type="entry name" value="WH_DNA-bd_sf"/>
</dbReference>
<dbReference type="Pfam" id="PF01090">
    <property type="entry name" value="Ribosomal_S19e"/>
    <property type="match status" value="1"/>
</dbReference>
<dbReference type="GO" id="GO:0003723">
    <property type="term" value="F:RNA binding"/>
    <property type="evidence" value="ECO:0007669"/>
    <property type="project" value="TreeGrafter"/>
</dbReference>
<proteinExistence type="inferred from homology"/>
<dbReference type="NCBIfam" id="NF006811">
    <property type="entry name" value="PRK09333.1"/>
    <property type="match status" value="1"/>
</dbReference>
<dbReference type="InterPro" id="IPR036388">
    <property type="entry name" value="WH-like_DNA-bd_sf"/>
</dbReference>
<dbReference type="EMBL" id="KF900372">
    <property type="protein sequence ID" value="AIE92624.1"/>
    <property type="molecule type" value="Genomic_DNA"/>
</dbReference>
<evidence type="ECO:0000256" key="2">
    <source>
        <dbReference type="ARBA" id="ARBA00022980"/>
    </source>
</evidence>
<keyword evidence="3 5" id="KW-0687">Ribonucleoprotein</keyword>
<reference evidence="6" key="1">
    <citation type="journal article" date="2014" name="Genome Biol. Evol.">
        <title>Pangenome evidence for extensive interdomain horizontal transfer affecting lineage core and shell genes in uncultured planktonic thaumarchaeota and euryarchaeota.</title>
        <authorList>
            <person name="Deschamps P."/>
            <person name="Zivanovic Y."/>
            <person name="Moreira D."/>
            <person name="Rodriguez-Valera F."/>
            <person name="Lopez-Garcia P."/>
        </authorList>
    </citation>
    <scope>NUCLEOTIDE SEQUENCE</scope>
</reference>